<evidence type="ECO:0000256" key="6">
    <source>
        <dbReference type="PROSITE-ProRule" id="PRU01023"/>
    </source>
</evidence>
<dbReference type="Pfam" id="PF01189">
    <property type="entry name" value="Methyltr_RsmB-F"/>
    <property type="match status" value="1"/>
</dbReference>
<dbReference type="SUPFAM" id="SSF53335">
    <property type="entry name" value="S-adenosyl-L-methionine-dependent methyltransferases"/>
    <property type="match status" value="1"/>
</dbReference>
<dbReference type="PRINTS" id="PR02008">
    <property type="entry name" value="RCMTFAMILY"/>
</dbReference>
<evidence type="ECO:0000259" key="7">
    <source>
        <dbReference type="PROSITE" id="PS51686"/>
    </source>
</evidence>
<evidence type="ECO:0000256" key="4">
    <source>
        <dbReference type="ARBA" id="ARBA00022691"/>
    </source>
</evidence>
<dbReference type="GO" id="GO:0030488">
    <property type="term" value="P:tRNA methylation"/>
    <property type="evidence" value="ECO:0007669"/>
    <property type="project" value="TreeGrafter"/>
</dbReference>
<dbReference type="GO" id="GO:0005737">
    <property type="term" value="C:cytoplasm"/>
    <property type="evidence" value="ECO:0007669"/>
    <property type="project" value="TreeGrafter"/>
</dbReference>
<evidence type="ECO:0000313" key="9">
    <source>
        <dbReference type="Proteomes" id="UP000030746"/>
    </source>
</evidence>
<dbReference type="Proteomes" id="UP000030746">
    <property type="component" value="Unassembled WGS sequence"/>
</dbReference>
<dbReference type="PANTHER" id="PTHR22808">
    <property type="entry name" value="NCL1 YEAST -RELATED NOL1/NOP2/FMU SUN DOMAIN-CONTAINING"/>
    <property type="match status" value="1"/>
</dbReference>
<dbReference type="RefSeq" id="XP_009046782.1">
    <property type="nucleotide sequence ID" value="XM_009048534.1"/>
</dbReference>
<dbReference type="PROSITE" id="PS01153">
    <property type="entry name" value="NOL1_NOP2_SUN"/>
    <property type="match status" value="1"/>
</dbReference>
<evidence type="ECO:0000256" key="5">
    <source>
        <dbReference type="ARBA" id="ARBA00022884"/>
    </source>
</evidence>
<gene>
    <name evidence="8" type="ORF">LOTGIDRAFT_176410</name>
</gene>
<evidence type="ECO:0000256" key="1">
    <source>
        <dbReference type="ARBA" id="ARBA00007494"/>
    </source>
</evidence>
<dbReference type="GeneID" id="20243744"/>
<dbReference type="PANTHER" id="PTHR22808:SF1">
    <property type="entry name" value="RNA CYTOSINE-C(5)-METHYLTRANSFERASE NSUN2-RELATED"/>
    <property type="match status" value="1"/>
</dbReference>
<keyword evidence="2 6" id="KW-0489">Methyltransferase</keyword>
<keyword evidence="9" id="KW-1185">Reference proteome</keyword>
<dbReference type="Gene3D" id="3.40.50.150">
    <property type="entry name" value="Vaccinia Virus protein VP39"/>
    <property type="match status" value="2"/>
</dbReference>
<feature type="non-terminal residue" evidence="8">
    <location>
        <position position="1"/>
    </location>
</feature>
<dbReference type="InterPro" id="IPR023267">
    <property type="entry name" value="RCMT"/>
</dbReference>
<organism evidence="8 9">
    <name type="scientific">Lottia gigantea</name>
    <name type="common">Giant owl limpet</name>
    <dbReference type="NCBI Taxonomy" id="225164"/>
    <lineage>
        <taxon>Eukaryota</taxon>
        <taxon>Metazoa</taxon>
        <taxon>Spiralia</taxon>
        <taxon>Lophotrochozoa</taxon>
        <taxon>Mollusca</taxon>
        <taxon>Gastropoda</taxon>
        <taxon>Patellogastropoda</taxon>
        <taxon>Lottioidea</taxon>
        <taxon>Lottiidae</taxon>
        <taxon>Lottia</taxon>
    </lineage>
</organism>
<feature type="binding site" evidence="6">
    <location>
        <begin position="5"/>
        <end position="11"/>
    </location>
    <ligand>
        <name>S-adenosyl-L-methionine</name>
        <dbReference type="ChEBI" id="CHEBI:59789"/>
    </ligand>
</feature>
<dbReference type="InterPro" id="IPR001678">
    <property type="entry name" value="MeTrfase_RsmB-F_NOP2_dom"/>
</dbReference>
<dbReference type="InterPro" id="IPR029063">
    <property type="entry name" value="SAM-dependent_MTases_sf"/>
</dbReference>
<evidence type="ECO:0000256" key="3">
    <source>
        <dbReference type="ARBA" id="ARBA00022679"/>
    </source>
</evidence>
<evidence type="ECO:0000256" key="2">
    <source>
        <dbReference type="ARBA" id="ARBA00022603"/>
    </source>
</evidence>
<feature type="binding site" evidence="6">
    <location>
        <position position="55"/>
    </location>
    <ligand>
        <name>S-adenosyl-L-methionine</name>
        <dbReference type="ChEBI" id="CHEBI:59789"/>
    </ligand>
</feature>
<feature type="binding site" evidence="6">
    <location>
        <position position="82"/>
    </location>
    <ligand>
        <name>S-adenosyl-L-methionine</name>
        <dbReference type="ChEBI" id="CHEBI:59789"/>
    </ligand>
</feature>
<dbReference type="PROSITE" id="PS51686">
    <property type="entry name" value="SAM_MT_RSMB_NOP"/>
    <property type="match status" value="1"/>
</dbReference>
<dbReference type="GO" id="GO:0016428">
    <property type="term" value="F:tRNA (cytidine-5-)-methyltransferase activity"/>
    <property type="evidence" value="ECO:0007669"/>
    <property type="project" value="TreeGrafter"/>
</dbReference>
<feature type="domain" description="SAM-dependent MTase RsmB/NOP-type" evidence="7">
    <location>
        <begin position="1"/>
        <end position="237"/>
    </location>
</feature>
<dbReference type="GO" id="GO:0000049">
    <property type="term" value="F:tRNA binding"/>
    <property type="evidence" value="ECO:0007669"/>
    <property type="project" value="TreeGrafter"/>
</dbReference>
<protein>
    <recommendedName>
        <fullName evidence="7">SAM-dependent MTase RsmB/NOP-type domain-containing protein</fullName>
    </recommendedName>
</protein>
<dbReference type="OrthoDB" id="6093671at2759"/>
<proteinExistence type="inferred from homology"/>
<dbReference type="EMBL" id="KB200197">
    <property type="protein sequence ID" value="ESP02531.1"/>
    <property type="molecule type" value="Genomic_DNA"/>
</dbReference>
<keyword evidence="3 6" id="KW-0808">Transferase</keyword>
<comment type="similarity">
    <text evidence="1 6">Belongs to the class I-like SAM-binding methyltransferase superfamily. RsmB/NOP family.</text>
</comment>
<dbReference type="HOGENOM" id="CLU_982032_0_0_1"/>
<dbReference type="AlphaFoldDB" id="V4B4W9"/>
<dbReference type="InterPro" id="IPR018314">
    <property type="entry name" value="RsmB/NOL1/NOP2-like_CS"/>
</dbReference>
<dbReference type="CTD" id="20243744"/>
<name>V4B4W9_LOTGI</name>
<keyword evidence="4 6" id="KW-0949">S-adenosyl-L-methionine</keyword>
<feature type="binding site" evidence="6">
    <location>
        <position position="109"/>
    </location>
    <ligand>
        <name>S-adenosyl-L-methionine</name>
        <dbReference type="ChEBI" id="CHEBI:59789"/>
    </ligand>
</feature>
<evidence type="ECO:0000313" key="8">
    <source>
        <dbReference type="EMBL" id="ESP02531.1"/>
    </source>
</evidence>
<dbReference type="GO" id="GO:0005634">
    <property type="term" value="C:nucleus"/>
    <property type="evidence" value="ECO:0007669"/>
    <property type="project" value="TreeGrafter"/>
</dbReference>
<dbReference type="KEGG" id="lgi:LOTGIDRAFT_176410"/>
<reference evidence="8 9" key="1">
    <citation type="journal article" date="2013" name="Nature">
        <title>Insights into bilaterian evolution from three spiralian genomes.</title>
        <authorList>
            <person name="Simakov O."/>
            <person name="Marletaz F."/>
            <person name="Cho S.J."/>
            <person name="Edsinger-Gonzales E."/>
            <person name="Havlak P."/>
            <person name="Hellsten U."/>
            <person name="Kuo D.H."/>
            <person name="Larsson T."/>
            <person name="Lv J."/>
            <person name="Arendt D."/>
            <person name="Savage R."/>
            <person name="Osoegawa K."/>
            <person name="de Jong P."/>
            <person name="Grimwood J."/>
            <person name="Chapman J.A."/>
            <person name="Shapiro H."/>
            <person name="Aerts A."/>
            <person name="Otillar R.P."/>
            <person name="Terry A.Y."/>
            <person name="Boore J.L."/>
            <person name="Grigoriev I.V."/>
            <person name="Lindberg D.R."/>
            <person name="Seaver E.C."/>
            <person name="Weisblat D.A."/>
            <person name="Putnam N.H."/>
            <person name="Rokhsar D.S."/>
        </authorList>
    </citation>
    <scope>NUCLEOTIDE SEQUENCE [LARGE SCALE GENOMIC DNA]</scope>
</reference>
<feature type="active site" description="Nucleophile" evidence="6">
    <location>
        <position position="162"/>
    </location>
</feature>
<dbReference type="STRING" id="225164.V4B4W9"/>
<keyword evidence="5 6" id="KW-0694">RNA-binding</keyword>
<accession>V4B4W9</accession>
<dbReference type="InterPro" id="IPR049560">
    <property type="entry name" value="MeTrfase_RsmB-F_NOP2_cat"/>
</dbReference>
<sequence>VLDMCAAPGSKTAQLIELLHSDENQEVPDGFIIANDADNKRCYNLYLDGFIIANDADNKRCYMMVHQIKRLQTPCCMIINHDASILPKLRSNTDEQHLQFYQFDRILADVPCSGDGTLRKNPDLWKRWNPTHACSLHGLQKKILKRGVELLAVGGRLVYSTCSFHPVEDEAIVANMLRKAEGPGSVVFCYKPKDSESKPQCEIVFCGWRGKVSVRSFVGEHERQHDLMLFGMDMDEIKAQALGSVAKAGVNISETVKRSNELKELQHIREMGNKRLENQKRQWF</sequence>